<sequence>MSLGAEDLYRLAWRWVPRLRARVGYGAFHLGADVAWAVQRLSGFAGNARTGGVPQLRGNLARLLPEGTSRGDLEAATRAGMRSYMRYFYEVFALRGLSPTQVDARVRAVLDPRLQADLERGSIVVALPHMGNWDLVGAWASRVLAPVLTVAEKLEPQDLFEQFVAFRQGLGMRIIGQARGQKVFDELVSAAGEGRYVVALLADRDLSSSGIEVELAGEVAHVAAGPAAIAHRLDLPLYVATVSYERLHGERRRRAGGAWGVELVLTKVERPQVPPVAESGEATSTRARDRQVVAAWTRAWAAALEPGLTRHAVDWHMLQAVFDADLDQERLARSRAREAASQASQTVGGTGRVDEEES</sequence>
<keyword evidence="3" id="KW-0997">Cell inner membrane</keyword>
<evidence type="ECO:0000256" key="2">
    <source>
        <dbReference type="ARBA" id="ARBA00022475"/>
    </source>
</evidence>
<dbReference type="RefSeq" id="WP_034235469.1">
    <property type="nucleotide sequence ID" value="NZ_CP136961.1"/>
</dbReference>
<accession>A0A2I1KUY1</accession>
<dbReference type="GO" id="GO:0005886">
    <property type="term" value="C:plasma membrane"/>
    <property type="evidence" value="ECO:0007669"/>
    <property type="project" value="UniProtKB-SubCell"/>
</dbReference>
<dbReference type="GeneID" id="81707419"/>
<dbReference type="AlphaFoldDB" id="A0A2I1KUY1"/>
<evidence type="ECO:0000313" key="8">
    <source>
        <dbReference type="EMBL" id="PKY99417.1"/>
    </source>
</evidence>
<evidence type="ECO:0000256" key="4">
    <source>
        <dbReference type="ARBA" id="ARBA00022679"/>
    </source>
</evidence>
<keyword evidence="2" id="KW-1003">Cell membrane</keyword>
<evidence type="ECO:0000256" key="6">
    <source>
        <dbReference type="ARBA" id="ARBA00023315"/>
    </source>
</evidence>
<comment type="caution">
    <text evidence="8">The sequence shown here is derived from an EMBL/GenBank/DDBJ whole genome shotgun (WGS) entry which is preliminary data.</text>
</comment>
<evidence type="ECO:0000313" key="9">
    <source>
        <dbReference type="Proteomes" id="UP000234778"/>
    </source>
</evidence>
<evidence type="ECO:0000256" key="5">
    <source>
        <dbReference type="ARBA" id="ARBA00023136"/>
    </source>
</evidence>
<dbReference type="Proteomes" id="UP000234778">
    <property type="component" value="Unassembled WGS sequence"/>
</dbReference>
<proteinExistence type="predicted"/>
<dbReference type="PANTHER" id="PTHR30606">
    <property type="entry name" value="LIPID A BIOSYNTHESIS LAUROYL ACYLTRANSFERASE"/>
    <property type="match status" value="1"/>
</dbReference>
<name>A0A2I1KUY1_9ACTO</name>
<dbReference type="InterPro" id="IPR004960">
    <property type="entry name" value="LipA_acyltrans"/>
</dbReference>
<gene>
    <name evidence="8" type="ORF">CYJ26_00465</name>
</gene>
<reference evidence="8 9" key="1">
    <citation type="submission" date="2017-12" db="EMBL/GenBank/DDBJ databases">
        <title>Phylogenetic diversity of female urinary microbiome.</title>
        <authorList>
            <person name="Thomas-White K."/>
            <person name="Wolfe A.J."/>
        </authorList>
    </citation>
    <scope>NUCLEOTIDE SEQUENCE [LARGE SCALE GENOMIC DNA]</scope>
    <source>
        <strain evidence="8 9">UMB0319</strain>
    </source>
</reference>
<dbReference type="NCBIfam" id="NF005919">
    <property type="entry name" value="PRK07920.1"/>
    <property type="match status" value="1"/>
</dbReference>
<keyword evidence="4 8" id="KW-0808">Transferase</keyword>
<organism evidence="8 9">
    <name type="scientific">Actinomyces urogenitalis</name>
    <dbReference type="NCBI Taxonomy" id="103621"/>
    <lineage>
        <taxon>Bacteria</taxon>
        <taxon>Bacillati</taxon>
        <taxon>Actinomycetota</taxon>
        <taxon>Actinomycetes</taxon>
        <taxon>Actinomycetales</taxon>
        <taxon>Actinomycetaceae</taxon>
        <taxon>Actinomyces</taxon>
    </lineage>
</organism>
<dbReference type="PANTHER" id="PTHR30606:SF10">
    <property type="entry name" value="PHOSPHATIDYLINOSITOL MANNOSIDE ACYLTRANSFERASE"/>
    <property type="match status" value="1"/>
</dbReference>
<feature type="region of interest" description="Disordered" evidence="7">
    <location>
        <begin position="333"/>
        <end position="358"/>
    </location>
</feature>
<keyword evidence="5" id="KW-0472">Membrane</keyword>
<protein>
    <submittedName>
        <fullName evidence="8">Phosphatidylinositol mannoside acyltransferase</fullName>
    </submittedName>
</protein>
<dbReference type="EMBL" id="PKHA01000001">
    <property type="protein sequence ID" value="PKY99417.1"/>
    <property type="molecule type" value="Genomic_DNA"/>
</dbReference>
<evidence type="ECO:0000256" key="7">
    <source>
        <dbReference type="SAM" id="MobiDB-lite"/>
    </source>
</evidence>
<keyword evidence="6 8" id="KW-0012">Acyltransferase</keyword>
<evidence type="ECO:0000256" key="3">
    <source>
        <dbReference type="ARBA" id="ARBA00022519"/>
    </source>
</evidence>
<dbReference type="GO" id="GO:0009247">
    <property type="term" value="P:glycolipid biosynthetic process"/>
    <property type="evidence" value="ECO:0007669"/>
    <property type="project" value="UniProtKB-ARBA"/>
</dbReference>
<comment type="subcellular location">
    <subcellularLocation>
        <location evidence="1">Cell inner membrane</location>
    </subcellularLocation>
</comment>
<dbReference type="GO" id="GO:0016746">
    <property type="term" value="F:acyltransferase activity"/>
    <property type="evidence" value="ECO:0007669"/>
    <property type="project" value="UniProtKB-KW"/>
</dbReference>
<evidence type="ECO:0000256" key="1">
    <source>
        <dbReference type="ARBA" id="ARBA00004533"/>
    </source>
</evidence>
<dbReference type="Pfam" id="PF03279">
    <property type="entry name" value="Lip_A_acyltrans"/>
    <property type="match status" value="1"/>
</dbReference>